<dbReference type="AlphaFoldDB" id="A0A6I9P8Q1"/>
<feature type="non-terminal residue" evidence="2">
    <location>
        <position position="147"/>
    </location>
</feature>
<keyword evidence="1" id="KW-1185">Reference proteome</keyword>
<sequence length="147" mass="15773">VVLCTDGRANIGLGEMEKPPSLSSLSPSSFTPYFYKQLAQQAVESGVIISVMTFEGTDCRLADVGRFADTTGGRVNIVSIGTVATEIQSASVDNILATGVTATLIAPDGMYFPFEDEQNHTLVREIGNVTKGLEVTFQFAVKPEFME</sequence>
<evidence type="ECO:0000313" key="1">
    <source>
        <dbReference type="Proteomes" id="UP000504611"/>
    </source>
</evidence>
<organism evidence="1 2">
    <name type="scientific">Notothenia coriiceps</name>
    <name type="common">black rockcod</name>
    <dbReference type="NCBI Taxonomy" id="8208"/>
    <lineage>
        <taxon>Eukaryota</taxon>
        <taxon>Metazoa</taxon>
        <taxon>Chordata</taxon>
        <taxon>Craniata</taxon>
        <taxon>Vertebrata</taxon>
        <taxon>Euteleostomi</taxon>
        <taxon>Actinopterygii</taxon>
        <taxon>Neopterygii</taxon>
        <taxon>Teleostei</taxon>
        <taxon>Neoteleostei</taxon>
        <taxon>Acanthomorphata</taxon>
        <taxon>Eupercaria</taxon>
        <taxon>Perciformes</taxon>
        <taxon>Notothenioidei</taxon>
        <taxon>Nototheniidae</taxon>
        <taxon>Notothenia</taxon>
    </lineage>
</organism>
<reference evidence="2" key="1">
    <citation type="submission" date="2025-08" db="UniProtKB">
        <authorList>
            <consortium name="RefSeq"/>
        </authorList>
    </citation>
    <scope>IDENTIFICATION</scope>
    <source>
        <tissue evidence="2">Muscle</tissue>
    </source>
</reference>
<dbReference type="KEGG" id="ncc:104957319"/>
<dbReference type="Proteomes" id="UP000504611">
    <property type="component" value="Unplaced"/>
</dbReference>
<name>A0A6I9P8Q1_9TELE</name>
<accession>A0A6I9P8Q1</accession>
<dbReference type="OrthoDB" id="1724672at2759"/>
<protein>
    <submittedName>
        <fullName evidence="2">Circularly permutated Ras protein 1-like</fullName>
    </submittedName>
</protein>
<dbReference type="GeneID" id="104957319"/>
<dbReference type="RefSeq" id="XP_010783243.1">
    <property type="nucleotide sequence ID" value="XM_010784941.1"/>
</dbReference>
<proteinExistence type="predicted"/>
<feature type="non-terminal residue" evidence="2">
    <location>
        <position position="1"/>
    </location>
</feature>
<dbReference type="InterPro" id="IPR036465">
    <property type="entry name" value="vWFA_dom_sf"/>
</dbReference>
<dbReference type="SUPFAM" id="SSF53300">
    <property type="entry name" value="vWA-like"/>
    <property type="match status" value="1"/>
</dbReference>
<evidence type="ECO:0000313" key="2">
    <source>
        <dbReference type="RefSeq" id="XP_010783243.1"/>
    </source>
</evidence>
<dbReference type="Gene3D" id="3.40.50.410">
    <property type="entry name" value="von Willebrand factor, type A domain"/>
    <property type="match status" value="1"/>
</dbReference>
<gene>
    <name evidence="2" type="primary">LOC104957319</name>
</gene>